<dbReference type="InterPro" id="IPR016197">
    <property type="entry name" value="Chromo-like_dom_sf"/>
</dbReference>
<evidence type="ECO:0000256" key="2">
    <source>
        <dbReference type="ARBA" id="ARBA00023242"/>
    </source>
</evidence>
<reference evidence="5 6" key="2">
    <citation type="journal article" date="2010" name="Nucleic Acids Res.">
        <title>BeetleBase in 2010: revisions to provide comprehensive genomic information for Tribolium castaneum.</title>
        <authorList>
            <person name="Kim H.S."/>
            <person name="Murphy T."/>
            <person name="Xia J."/>
            <person name="Caragea D."/>
            <person name="Park Y."/>
            <person name="Beeman R.W."/>
            <person name="Lorenzen M.D."/>
            <person name="Butcher S."/>
            <person name="Manak J.R."/>
            <person name="Brown S.J."/>
        </authorList>
    </citation>
    <scope>GENOME REANNOTATION</scope>
    <source>
        <strain evidence="5 6">Georgia GA2</strain>
    </source>
</reference>
<dbReference type="HOGENOM" id="CLU_098084_0_0_1"/>
<dbReference type="GO" id="GO:0005634">
    <property type="term" value="C:nucleus"/>
    <property type="evidence" value="ECO:0007669"/>
    <property type="project" value="UniProtKB-SubCell"/>
</dbReference>
<dbReference type="InterPro" id="IPR023779">
    <property type="entry name" value="Chromodomain_CS"/>
</dbReference>
<feature type="domain" description="Chromo" evidence="4">
    <location>
        <begin position="66"/>
        <end position="124"/>
    </location>
</feature>
<dbReference type="Proteomes" id="UP000007266">
    <property type="component" value="Linkage group 3"/>
</dbReference>
<dbReference type="SMART" id="SM00298">
    <property type="entry name" value="CHROMO"/>
    <property type="match status" value="2"/>
</dbReference>
<name>D6WDN4_TRICA</name>
<dbReference type="STRING" id="7070.D6WDN4"/>
<accession>D6WDN4</accession>
<protein>
    <recommendedName>
        <fullName evidence="4">Chromo domain-containing protein</fullName>
    </recommendedName>
</protein>
<feature type="region of interest" description="Disordered" evidence="3">
    <location>
        <begin position="1"/>
        <end position="71"/>
    </location>
</feature>
<dbReference type="PhylomeDB" id="D6WDN4"/>
<dbReference type="OrthoDB" id="5376140at2759"/>
<feature type="compositionally biased region" description="Basic residues" evidence="3">
    <location>
        <begin position="44"/>
        <end position="53"/>
    </location>
</feature>
<proteinExistence type="predicted"/>
<dbReference type="OMA" id="TYHECDE"/>
<evidence type="ECO:0000313" key="5">
    <source>
        <dbReference type="EMBL" id="EFA00804.1"/>
    </source>
</evidence>
<dbReference type="GO" id="GO:0003682">
    <property type="term" value="F:chromatin binding"/>
    <property type="evidence" value="ECO:0000318"/>
    <property type="project" value="GO_Central"/>
</dbReference>
<sequence>MKRKGRKSKKSETETANGVSDQKDQNGDASDRDEHESEPEEKKRKSNKRKSSSKKVEDESEEEPQYEVEQVLDEKVIRGVHHYLIRWKGYEPESDTWEPESTLNCAELIADFKARQKKKGKSKVGRKKSKDSGKNNSTEETWDENENFEVDRILDVYFKRNGQREFLVSWKGYPNSQNSWEPEENMDCKDLIKKFMSKVEKAKEAEHRELRVNRAHTDRLTLLSDGHLGRRLSKRNLGKQRVHYHEAE</sequence>
<dbReference type="Pfam" id="PF00385">
    <property type="entry name" value="Chromo"/>
    <property type="match status" value="2"/>
</dbReference>
<keyword evidence="6" id="KW-1185">Reference proteome</keyword>
<feature type="compositionally biased region" description="Basic and acidic residues" evidence="3">
    <location>
        <begin position="21"/>
        <end position="43"/>
    </location>
</feature>
<feature type="region of interest" description="Disordered" evidence="3">
    <location>
        <begin position="116"/>
        <end position="142"/>
    </location>
</feature>
<dbReference type="GO" id="GO:0031507">
    <property type="term" value="P:heterochromatin formation"/>
    <property type="evidence" value="ECO:0000318"/>
    <property type="project" value="GO_Central"/>
</dbReference>
<dbReference type="PROSITE" id="PS00598">
    <property type="entry name" value="CHROMO_1"/>
    <property type="match status" value="1"/>
</dbReference>
<dbReference type="SUPFAM" id="SSF54160">
    <property type="entry name" value="Chromo domain-like"/>
    <property type="match status" value="2"/>
</dbReference>
<dbReference type="EMBL" id="KQ971322">
    <property type="protein sequence ID" value="EFA00804.1"/>
    <property type="molecule type" value="Genomic_DNA"/>
</dbReference>
<dbReference type="PANTHER" id="PTHR22812">
    <property type="entry name" value="CHROMOBOX PROTEIN"/>
    <property type="match status" value="1"/>
</dbReference>
<dbReference type="KEGG" id="tca:657872"/>
<dbReference type="InParanoid" id="D6WDN4"/>
<dbReference type="eggNOG" id="KOG1911">
    <property type="taxonomic scope" value="Eukaryota"/>
</dbReference>
<dbReference type="InterPro" id="IPR023780">
    <property type="entry name" value="Chromo_domain"/>
</dbReference>
<evidence type="ECO:0000256" key="1">
    <source>
        <dbReference type="ARBA" id="ARBA00004123"/>
    </source>
</evidence>
<dbReference type="GO" id="GO:0005721">
    <property type="term" value="C:pericentric heterochromatin"/>
    <property type="evidence" value="ECO:0000318"/>
    <property type="project" value="GO_Central"/>
</dbReference>
<evidence type="ECO:0000259" key="4">
    <source>
        <dbReference type="PROSITE" id="PS50013"/>
    </source>
</evidence>
<keyword evidence="2" id="KW-0539">Nucleus</keyword>
<gene>
    <name evidence="5" type="primary">AUGUSTUS-3.0.2_03691</name>
    <name evidence="5" type="ORF">TcasGA2_TC003691</name>
</gene>
<feature type="domain" description="Chromo" evidence="4">
    <location>
        <begin position="148"/>
        <end position="207"/>
    </location>
</feature>
<feature type="compositionally biased region" description="Basic residues" evidence="3">
    <location>
        <begin position="116"/>
        <end position="129"/>
    </location>
</feature>
<evidence type="ECO:0000256" key="3">
    <source>
        <dbReference type="SAM" id="MobiDB-lite"/>
    </source>
</evidence>
<dbReference type="InterPro" id="IPR000953">
    <property type="entry name" value="Chromo/chromo_shadow_dom"/>
</dbReference>
<dbReference type="Gene3D" id="2.40.50.40">
    <property type="match status" value="2"/>
</dbReference>
<dbReference type="PROSITE" id="PS50013">
    <property type="entry name" value="CHROMO_2"/>
    <property type="match status" value="2"/>
</dbReference>
<dbReference type="AlphaFoldDB" id="D6WDN4"/>
<comment type="subcellular location">
    <subcellularLocation>
        <location evidence="1">Nucleus</location>
    </subcellularLocation>
</comment>
<dbReference type="InterPro" id="IPR051219">
    <property type="entry name" value="Heterochromatin_chromo-domain"/>
</dbReference>
<reference evidence="5 6" key="1">
    <citation type="journal article" date="2008" name="Nature">
        <title>The genome of the model beetle and pest Tribolium castaneum.</title>
        <authorList>
            <consortium name="Tribolium Genome Sequencing Consortium"/>
            <person name="Richards S."/>
            <person name="Gibbs R.A."/>
            <person name="Weinstock G.M."/>
            <person name="Brown S.J."/>
            <person name="Denell R."/>
            <person name="Beeman R.W."/>
            <person name="Gibbs R."/>
            <person name="Beeman R.W."/>
            <person name="Brown S.J."/>
            <person name="Bucher G."/>
            <person name="Friedrich M."/>
            <person name="Grimmelikhuijzen C.J."/>
            <person name="Klingler M."/>
            <person name="Lorenzen M."/>
            <person name="Richards S."/>
            <person name="Roth S."/>
            <person name="Schroder R."/>
            <person name="Tautz D."/>
            <person name="Zdobnov E.M."/>
            <person name="Muzny D."/>
            <person name="Gibbs R.A."/>
            <person name="Weinstock G.M."/>
            <person name="Attaway T."/>
            <person name="Bell S."/>
            <person name="Buhay C.J."/>
            <person name="Chandrabose M.N."/>
            <person name="Chavez D."/>
            <person name="Clerk-Blankenburg K.P."/>
            <person name="Cree A."/>
            <person name="Dao M."/>
            <person name="Davis C."/>
            <person name="Chacko J."/>
            <person name="Dinh H."/>
            <person name="Dugan-Rocha S."/>
            <person name="Fowler G."/>
            <person name="Garner T.T."/>
            <person name="Garnes J."/>
            <person name="Gnirke A."/>
            <person name="Hawes A."/>
            <person name="Hernandez J."/>
            <person name="Hines S."/>
            <person name="Holder M."/>
            <person name="Hume J."/>
            <person name="Jhangiani S.N."/>
            <person name="Joshi V."/>
            <person name="Khan Z.M."/>
            <person name="Jackson L."/>
            <person name="Kovar C."/>
            <person name="Kowis A."/>
            <person name="Lee S."/>
            <person name="Lewis L.R."/>
            <person name="Margolis J."/>
            <person name="Morgan M."/>
            <person name="Nazareth L.V."/>
            <person name="Nguyen N."/>
            <person name="Okwuonu G."/>
            <person name="Parker D."/>
            <person name="Richards S."/>
            <person name="Ruiz S.J."/>
            <person name="Santibanez J."/>
            <person name="Savard J."/>
            <person name="Scherer S.E."/>
            <person name="Schneider B."/>
            <person name="Sodergren E."/>
            <person name="Tautz D."/>
            <person name="Vattahil S."/>
            <person name="Villasana D."/>
            <person name="White C.S."/>
            <person name="Wright R."/>
            <person name="Park Y."/>
            <person name="Beeman R.W."/>
            <person name="Lord J."/>
            <person name="Oppert B."/>
            <person name="Lorenzen M."/>
            <person name="Brown S."/>
            <person name="Wang L."/>
            <person name="Savard J."/>
            <person name="Tautz D."/>
            <person name="Richards S."/>
            <person name="Weinstock G."/>
            <person name="Gibbs R.A."/>
            <person name="Liu Y."/>
            <person name="Worley K."/>
            <person name="Weinstock G."/>
            <person name="Elsik C.G."/>
            <person name="Reese J.T."/>
            <person name="Elhaik E."/>
            <person name="Landan G."/>
            <person name="Graur D."/>
            <person name="Arensburger P."/>
            <person name="Atkinson P."/>
            <person name="Beeman R.W."/>
            <person name="Beidler J."/>
            <person name="Brown S.J."/>
            <person name="Demuth J.P."/>
            <person name="Drury D.W."/>
            <person name="Du Y.Z."/>
            <person name="Fujiwara H."/>
            <person name="Lorenzen M."/>
            <person name="Maselli V."/>
            <person name="Osanai M."/>
            <person name="Park Y."/>
            <person name="Robertson H.M."/>
            <person name="Tu Z."/>
            <person name="Wang J.J."/>
            <person name="Wang S."/>
            <person name="Richards S."/>
            <person name="Song H."/>
            <person name="Zhang L."/>
            <person name="Sodergren E."/>
            <person name="Werner D."/>
            <person name="Stanke M."/>
            <person name="Morgenstern B."/>
            <person name="Solovyev V."/>
            <person name="Kosarev P."/>
            <person name="Brown G."/>
            <person name="Chen H.C."/>
            <person name="Ermolaeva O."/>
            <person name="Hlavina W."/>
            <person name="Kapustin Y."/>
            <person name="Kiryutin B."/>
            <person name="Kitts P."/>
            <person name="Maglott D."/>
            <person name="Pruitt K."/>
            <person name="Sapojnikov V."/>
            <person name="Souvorov A."/>
            <person name="Mackey A.J."/>
            <person name="Waterhouse R.M."/>
            <person name="Wyder S."/>
            <person name="Zdobnov E.M."/>
            <person name="Zdobnov E.M."/>
            <person name="Wyder S."/>
            <person name="Kriventseva E.V."/>
            <person name="Kadowaki T."/>
            <person name="Bork P."/>
            <person name="Aranda M."/>
            <person name="Bao R."/>
            <person name="Beermann A."/>
            <person name="Berns N."/>
            <person name="Bolognesi R."/>
            <person name="Bonneton F."/>
            <person name="Bopp D."/>
            <person name="Brown S.J."/>
            <person name="Bucher G."/>
            <person name="Butts T."/>
            <person name="Chaumot A."/>
            <person name="Denell R.E."/>
            <person name="Ferrier D.E."/>
            <person name="Friedrich M."/>
            <person name="Gordon C.M."/>
            <person name="Jindra M."/>
            <person name="Klingler M."/>
            <person name="Lan Q."/>
            <person name="Lattorff H.M."/>
            <person name="Laudet V."/>
            <person name="von Levetsow C."/>
            <person name="Liu Z."/>
            <person name="Lutz R."/>
            <person name="Lynch J.A."/>
            <person name="da Fonseca R.N."/>
            <person name="Posnien N."/>
            <person name="Reuter R."/>
            <person name="Roth S."/>
            <person name="Savard J."/>
            <person name="Schinko J.B."/>
            <person name="Schmitt C."/>
            <person name="Schoppmeier M."/>
            <person name="Schroder R."/>
            <person name="Shippy T.D."/>
            <person name="Simonnet F."/>
            <person name="Marques-Souza H."/>
            <person name="Tautz D."/>
            <person name="Tomoyasu Y."/>
            <person name="Trauner J."/>
            <person name="Van der Zee M."/>
            <person name="Vervoort M."/>
            <person name="Wittkopp N."/>
            <person name="Wimmer E.A."/>
            <person name="Yang X."/>
            <person name="Jones A.K."/>
            <person name="Sattelle D.B."/>
            <person name="Ebert P.R."/>
            <person name="Nelson D."/>
            <person name="Scott J.G."/>
            <person name="Beeman R.W."/>
            <person name="Muthukrishnan S."/>
            <person name="Kramer K.J."/>
            <person name="Arakane Y."/>
            <person name="Beeman R.W."/>
            <person name="Zhu Q."/>
            <person name="Hogenkamp D."/>
            <person name="Dixit R."/>
            <person name="Oppert B."/>
            <person name="Jiang H."/>
            <person name="Zou Z."/>
            <person name="Marshall J."/>
            <person name="Elpidina E."/>
            <person name="Vinokurov K."/>
            <person name="Oppert C."/>
            <person name="Zou Z."/>
            <person name="Evans J."/>
            <person name="Lu Z."/>
            <person name="Zhao P."/>
            <person name="Sumathipala N."/>
            <person name="Altincicek B."/>
            <person name="Vilcinskas A."/>
            <person name="Williams M."/>
            <person name="Hultmark D."/>
            <person name="Hetru C."/>
            <person name="Jiang H."/>
            <person name="Grimmelikhuijzen C.J."/>
            <person name="Hauser F."/>
            <person name="Cazzamali G."/>
            <person name="Williamson M."/>
            <person name="Park Y."/>
            <person name="Li B."/>
            <person name="Tanaka Y."/>
            <person name="Predel R."/>
            <person name="Neupert S."/>
            <person name="Schachtner J."/>
            <person name="Verleyen P."/>
            <person name="Raible F."/>
            <person name="Bork P."/>
            <person name="Friedrich M."/>
            <person name="Walden K.K."/>
            <person name="Robertson H.M."/>
            <person name="Angeli S."/>
            <person name="Foret S."/>
            <person name="Bucher G."/>
            <person name="Schuetz S."/>
            <person name="Maleszka R."/>
            <person name="Wimmer E.A."/>
            <person name="Beeman R.W."/>
            <person name="Lorenzen M."/>
            <person name="Tomoyasu Y."/>
            <person name="Miller S.C."/>
            <person name="Grossmann D."/>
            <person name="Bucher G."/>
        </authorList>
    </citation>
    <scope>NUCLEOTIDE SEQUENCE [LARGE SCALE GENOMIC DNA]</scope>
    <source>
        <strain evidence="5 6">Georgia GA2</strain>
    </source>
</reference>
<organism evidence="5 6">
    <name type="scientific">Tribolium castaneum</name>
    <name type="common">Red flour beetle</name>
    <dbReference type="NCBI Taxonomy" id="7070"/>
    <lineage>
        <taxon>Eukaryota</taxon>
        <taxon>Metazoa</taxon>
        <taxon>Ecdysozoa</taxon>
        <taxon>Arthropoda</taxon>
        <taxon>Hexapoda</taxon>
        <taxon>Insecta</taxon>
        <taxon>Pterygota</taxon>
        <taxon>Neoptera</taxon>
        <taxon>Endopterygota</taxon>
        <taxon>Coleoptera</taxon>
        <taxon>Polyphaga</taxon>
        <taxon>Cucujiformia</taxon>
        <taxon>Tenebrionidae</taxon>
        <taxon>Tenebrionidae incertae sedis</taxon>
        <taxon>Tribolium</taxon>
    </lineage>
</organism>
<evidence type="ECO:0000313" key="6">
    <source>
        <dbReference type="Proteomes" id="UP000007266"/>
    </source>
</evidence>
<dbReference type="CDD" id="cd00024">
    <property type="entry name" value="CD_CSD"/>
    <property type="match status" value="2"/>
</dbReference>